<evidence type="ECO:0000259" key="3">
    <source>
        <dbReference type="Pfam" id="PF00868"/>
    </source>
</evidence>
<feature type="compositionally biased region" description="Gly residues" evidence="2">
    <location>
        <begin position="180"/>
        <end position="190"/>
    </location>
</feature>
<accession>A0A4Z2C260</accession>
<dbReference type="GO" id="GO:0007399">
    <property type="term" value="P:nervous system development"/>
    <property type="evidence" value="ECO:0007669"/>
    <property type="project" value="UniProtKB-ARBA"/>
</dbReference>
<comment type="similarity">
    <text evidence="1">Belongs to the transglutaminase superfamily. Transglutaminase family.</text>
</comment>
<dbReference type="Proteomes" id="UP000516260">
    <property type="component" value="Chromosome 15"/>
</dbReference>
<dbReference type="InterPro" id="IPR050779">
    <property type="entry name" value="Transglutaminase"/>
</dbReference>
<dbReference type="InterPro" id="IPR001102">
    <property type="entry name" value="Transglutaminase_N"/>
</dbReference>
<dbReference type="Gene3D" id="2.60.40.10">
    <property type="entry name" value="Immunoglobulins"/>
    <property type="match status" value="1"/>
</dbReference>
<dbReference type="InterPro" id="IPR013783">
    <property type="entry name" value="Ig-like_fold"/>
</dbReference>
<feature type="compositionally biased region" description="Basic and acidic residues" evidence="2">
    <location>
        <begin position="1"/>
        <end position="13"/>
    </location>
</feature>
<dbReference type="SUPFAM" id="SSF81296">
    <property type="entry name" value="E set domains"/>
    <property type="match status" value="1"/>
</dbReference>
<dbReference type="Pfam" id="PF00868">
    <property type="entry name" value="Transglut_N"/>
    <property type="match status" value="1"/>
</dbReference>
<sequence>MPGERLAVRDASEVGRFPGAAPPTRVELTIHKEGEKKEEEGGCRRWLRKAFPCCCQRQNSASLDVTERVELVAPPTPPLLPEPPKSTPENGELKEMEEMKLSVCSVDLLSSKTGQNRAEHHTDMYHGDELIVRRGQSFQIEVEFNRPFDTDTDKLHLDMRTGPLPTGVQRHPRHRPARGLTGGQTLGGQDRGAERQQGEAVGQLTGQRRVWPLRADGDLRRHDGRSDNDSQLQQEHRRALQPLV</sequence>
<evidence type="ECO:0000313" key="5">
    <source>
        <dbReference type="Proteomes" id="UP000516260"/>
    </source>
</evidence>
<gene>
    <name evidence="4" type="ORF">fugu_014354</name>
</gene>
<organism evidence="4 5">
    <name type="scientific">Takifugu bimaculatus</name>
    <dbReference type="NCBI Taxonomy" id="433685"/>
    <lineage>
        <taxon>Eukaryota</taxon>
        <taxon>Metazoa</taxon>
        <taxon>Chordata</taxon>
        <taxon>Craniata</taxon>
        <taxon>Vertebrata</taxon>
        <taxon>Euteleostomi</taxon>
        <taxon>Actinopterygii</taxon>
        <taxon>Neopterygii</taxon>
        <taxon>Teleostei</taxon>
        <taxon>Neoteleostei</taxon>
        <taxon>Acanthomorphata</taxon>
        <taxon>Eupercaria</taxon>
        <taxon>Tetraodontiformes</taxon>
        <taxon>Tetradontoidea</taxon>
        <taxon>Tetraodontidae</taxon>
        <taxon>Takifugu</taxon>
    </lineage>
</organism>
<name>A0A4Z2C260_9TELE</name>
<dbReference type="InterPro" id="IPR014756">
    <property type="entry name" value="Ig_E-set"/>
</dbReference>
<evidence type="ECO:0000313" key="4">
    <source>
        <dbReference type="EMBL" id="TNM98108.1"/>
    </source>
</evidence>
<feature type="domain" description="Transglutaminase N-terminal" evidence="3">
    <location>
        <begin position="113"/>
        <end position="166"/>
    </location>
</feature>
<protein>
    <recommendedName>
        <fullName evidence="3">Transglutaminase N-terminal domain-containing protein</fullName>
    </recommendedName>
</protein>
<evidence type="ECO:0000256" key="1">
    <source>
        <dbReference type="ARBA" id="ARBA00005968"/>
    </source>
</evidence>
<dbReference type="GO" id="GO:0003810">
    <property type="term" value="F:protein-glutamine gamma-glutamyltransferase activity"/>
    <property type="evidence" value="ECO:0007669"/>
    <property type="project" value="TreeGrafter"/>
</dbReference>
<feature type="region of interest" description="Disordered" evidence="2">
    <location>
        <begin position="163"/>
        <end position="244"/>
    </location>
</feature>
<evidence type="ECO:0000256" key="2">
    <source>
        <dbReference type="SAM" id="MobiDB-lite"/>
    </source>
</evidence>
<reference evidence="4 5" key="1">
    <citation type="submission" date="2019-04" db="EMBL/GenBank/DDBJ databases">
        <title>The sequence and de novo assembly of Takifugu bimaculatus genome using PacBio and Hi-C technologies.</title>
        <authorList>
            <person name="Xu P."/>
            <person name="Liu B."/>
            <person name="Zhou Z."/>
        </authorList>
    </citation>
    <scope>NUCLEOTIDE SEQUENCE [LARGE SCALE GENOMIC DNA]</scope>
    <source>
        <strain evidence="4">TB-2018</strain>
        <tissue evidence="4">Muscle</tissue>
    </source>
</reference>
<comment type="caution">
    <text evidence="4">The sequence shown here is derived from an EMBL/GenBank/DDBJ whole genome shotgun (WGS) entry which is preliminary data.</text>
</comment>
<dbReference type="AlphaFoldDB" id="A0A4Z2C260"/>
<proteinExistence type="inferred from homology"/>
<feature type="compositionally biased region" description="Basic and acidic residues" evidence="2">
    <location>
        <begin position="28"/>
        <end position="41"/>
    </location>
</feature>
<keyword evidence="5" id="KW-1185">Reference proteome</keyword>
<dbReference type="PANTHER" id="PTHR11590:SF49">
    <property type="entry name" value="PROTEIN-GLUTAMINE GAMMA-GLUTAMYLTRANSFERASE K"/>
    <property type="match status" value="1"/>
</dbReference>
<dbReference type="EMBL" id="SWLE01000007">
    <property type="protein sequence ID" value="TNM98108.1"/>
    <property type="molecule type" value="Genomic_DNA"/>
</dbReference>
<dbReference type="PANTHER" id="PTHR11590">
    <property type="entry name" value="PROTEIN-GLUTAMINE GAMMA-GLUTAMYLTRANSFERASE"/>
    <property type="match status" value="1"/>
</dbReference>
<feature type="compositionally biased region" description="Basic and acidic residues" evidence="2">
    <location>
        <begin position="215"/>
        <end position="238"/>
    </location>
</feature>
<feature type="region of interest" description="Disordered" evidence="2">
    <location>
        <begin position="1"/>
        <end position="41"/>
    </location>
</feature>